<keyword evidence="1" id="KW-0808">Transferase</keyword>
<evidence type="ECO:0000256" key="4">
    <source>
        <dbReference type="ARBA" id="ARBA00022759"/>
    </source>
</evidence>
<evidence type="ECO:0000256" key="2">
    <source>
        <dbReference type="ARBA" id="ARBA00022695"/>
    </source>
</evidence>
<dbReference type="Gene3D" id="3.30.70.270">
    <property type="match status" value="1"/>
</dbReference>
<dbReference type="SUPFAM" id="SSF50630">
    <property type="entry name" value="Acid proteases"/>
    <property type="match status" value="1"/>
</dbReference>
<feature type="region of interest" description="Disordered" evidence="6">
    <location>
        <begin position="484"/>
        <end position="522"/>
    </location>
</feature>
<keyword evidence="9" id="KW-1185">Reference proteome</keyword>
<feature type="compositionally biased region" description="Basic and acidic residues" evidence="6">
    <location>
        <begin position="488"/>
        <end position="505"/>
    </location>
</feature>
<dbReference type="InterPro" id="IPR043502">
    <property type="entry name" value="DNA/RNA_pol_sf"/>
</dbReference>
<feature type="region of interest" description="Disordered" evidence="6">
    <location>
        <begin position="549"/>
        <end position="621"/>
    </location>
</feature>
<feature type="region of interest" description="Disordered" evidence="6">
    <location>
        <begin position="896"/>
        <end position="957"/>
    </location>
</feature>
<dbReference type="CDD" id="cd00303">
    <property type="entry name" value="retropepsin_like"/>
    <property type="match status" value="1"/>
</dbReference>
<dbReference type="InterPro" id="IPR000477">
    <property type="entry name" value="RT_dom"/>
</dbReference>
<keyword evidence="4" id="KW-0255">Endonuclease</keyword>
<dbReference type="PROSITE" id="PS00141">
    <property type="entry name" value="ASP_PROTEASE"/>
    <property type="match status" value="1"/>
</dbReference>
<keyword evidence="2" id="KW-0548">Nucleotidyltransferase</keyword>
<dbReference type="SUPFAM" id="SSF56672">
    <property type="entry name" value="DNA/RNA polymerases"/>
    <property type="match status" value="1"/>
</dbReference>
<feature type="region of interest" description="Disordered" evidence="6">
    <location>
        <begin position="245"/>
        <end position="326"/>
    </location>
</feature>
<dbReference type="Gene3D" id="2.40.70.10">
    <property type="entry name" value="Acid Proteases"/>
    <property type="match status" value="1"/>
</dbReference>
<dbReference type="InterPro" id="IPR001969">
    <property type="entry name" value="Aspartic_peptidase_AS"/>
</dbReference>
<feature type="compositionally biased region" description="Polar residues" evidence="6">
    <location>
        <begin position="925"/>
        <end position="945"/>
    </location>
</feature>
<protein>
    <recommendedName>
        <fullName evidence="7">Peptidase A2 domain-containing protein</fullName>
    </recommendedName>
</protein>
<dbReference type="GO" id="GO:0004190">
    <property type="term" value="F:aspartic-type endopeptidase activity"/>
    <property type="evidence" value="ECO:0007669"/>
    <property type="project" value="InterPro"/>
</dbReference>
<dbReference type="GO" id="GO:0016779">
    <property type="term" value="F:nucleotidyltransferase activity"/>
    <property type="evidence" value="ECO:0007669"/>
    <property type="project" value="UniProtKB-KW"/>
</dbReference>
<feature type="compositionally biased region" description="Basic and acidic residues" evidence="6">
    <location>
        <begin position="288"/>
        <end position="299"/>
    </location>
</feature>
<dbReference type="InterPro" id="IPR001995">
    <property type="entry name" value="Peptidase_A2_cat"/>
</dbReference>
<evidence type="ECO:0000256" key="1">
    <source>
        <dbReference type="ARBA" id="ARBA00022679"/>
    </source>
</evidence>
<feature type="compositionally biased region" description="Basic and acidic residues" evidence="6">
    <location>
        <begin position="316"/>
        <end position="326"/>
    </location>
</feature>
<dbReference type="AlphaFoldDB" id="A0A2P4YFJ8"/>
<dbReference type="CDD" id="cd01647">
    <property type="entry name" value="RT_LTR"/>
    <property type="match status" value="1"/>
</dbReference>
<dbReference type="PANTHER" id="PTHR37984">
    <property type="entry name" value="PROTEIN CBG26694"/>
    <property type="match status" value="1"/>
</dbReference>
<reference evidence="8 9" key="1">
    <citation type="journal article" date="2017" name="Genome Biol. Evol.">
        <title>Phytophthora megakarya and P. palmivora, closely related causal agents of cacao black pod rot, underwent increases in genome sizes and gene numbers by different mechanisms.</title>
        <authorList>
            <person name="Ali S.S."/>
            <person name="Shao J."/>
            <person name="Lary D.J."/>
            <person name="Kronmiller B."/>
            <person name="Shen D."/>
            <person name="Strem M.D."/>
            <person name="Amoako-Attah I."/>
            <person name="Akrofi A.Y."/>
            <person name="Begoude B.A."/>
            <person name="Ten Hoopen G.M."/>
            <person name="Coulibaly K."/>
            <person name="Kebe B.I."/>
            <person name="Melnick R.L."/>
            <person name="Guiltinan M.J."/>
            <person name="Tyler B.M."/>
            <person name="Meinhardt L.W."/>
            <person name="Bailey B.A."/>
        </authorList>
    </citation>
    <scope>NUCLEOTIDE SEQUENCE [LARGE SCALE GENOMIC DNA]</scope>
    <source>
        <strain evidence="9">sbr112.9</strain>
    </source>
</reference>
<gene>
    <name evidence="8" type="ORF">PHPALM_6149</name>
</gene>
<dbReference type="OrthoDB" id="128894at2759"/>
<feature type="compositionally biased region" description="Acidic residues" evidence="6">
    <location>
        <begin position="558"/>
        <end position="570"/>
    </location>
</feature>
<sequence>MTKGTSTLREDSPATAKGSPHAGISAAGFADSADSTIAMTMDATADGSRSVQFEEEDTQGHASDEEKEDEDYEEKAELGYVKTTAELLGEVGELSLQVGRMGVPRPVERNLAAEFSEDADDEDQGVAQGERPPLVPRAIQNADTPSPNKVLAQLGGEMMRDSEWMKLFASVPLAQARWPSLGPLLDGPMEWSDTAEVAETTILLLKAMGFRRGAVTLEGEAEKGFRNADKLRLLTASDGGSQLGGAGYQLGGMESQLGEVPGKTPYLKDPKGGHPATNPSKITTMKTPETKKGELAEKWEPEEDNSAEAEDDSDDDHGYHPSRDETVKDQIYHLSNDRGDLGGSQYLELRSHRFIYEMKGTRMPQDAWKTQTRWNLLSEAFLDYYCSQFDQSARTRYYSAKHKDKETICDFLTRLNGYARTAKIQYERSGADAADHVEQFLLNCGDDDIMDMLYPLQLNDIHRVEQIINEKILGDKRRKQRNRLVSGRNRDELRRDDRRTTDAERINVTPAETTSERSAETIGEVIDAEKRVEIDEKILRTTLSKNFTGSDGYSAYGQDEDAESEDDTDYGDAGFTWEAGWPERLDGKDEEMCDSDGNERESEESDEGNSAMVSSAATQRYDNATPRPRVVKLLRGERLGWWSSQKFDRRVRMRALVIGAVNDRRVKILLDTGANVSAVSSTLARKLRLKQYSSRDQQIDIQGIGKDKVSITHKALVKVTLDWKVFYEFEVWIMPHHAGVDLILGTDFIILAGIRLDLYNSVVKLPNEVVVPLLRSLKDTDDQTYGLQTADGPTEAVCLSDRATAEFKVRRKQPSELTHELWYRDRQVLAYESAIYQDLLYKEQELYADWLSRQPPAVEREPYHWPKGVKERSPEAKKGKQLTGAEGWVAVDTEKKATDTQGAIAESKGIYSDDSDGEERDAESHLTQLDMSETCLEGQTDSANEANEDSDGLEATNDAIANNPEEDLRLRFLAAAASASDDEPVTESDHRFTHFERKGETLQLEDCAHELAFLPDLSEEVSIELDYNGVNVKCSAHTPEQATRLTELLKRNEKIMISSGNTLPPPAYGVACDIDVGDHPPIKQRARRVALKYLKPLYELLKGLIQAKLVSFSKGPWASPIVIVLKKNRVYIRLCIDYKKVNAITMIMEYAMPLVNDLLSELEKYLWFCSLDAASGFWAVMMTSRARRISAFVCALGRIEWLRMPFDLKNAPMINQ</sequence>
<dbReference type="PROSITE" id="PS50175">
    <property type="entry name" value="ASP_PROT_RETROV"/>
    <property type="match status" value="1"/>
</dbReference>
<proteinExistence type="predicted"/>
<evidence type="ECO:0000256" key="6">
    <source>
        <dbReference type="SAM" id="MobiDB-lite"/>
    </source>
</evidence>
<dbReference type="Proteomes" id="UP000237271">
    <property type="component" value="Unassembled WGS sequence"/>
</dbReference>
<feature type="compositionally biased region" description="Acidic residues" evidence="6">
    <location>
        <begin position="588"/>
        <end position="607"/>
    </location>
</feature>
<feature type="compositionally biased region" description="Acidic residues" evidence="6">
    <location>
        <begin position="300"/>
        <end position="315"/>
    </location>
</feature>
<comment type="caution">
    <text evidence="8">The sequence shown here is derived from an EMBL/GenBank/DDBJ whole genome shotgun (WGS) entry which is preliminary data.</text>
</comment>
<dbReference type="GO" id="GO:0006508">
    <property type="term" value="P:proteolysis"/>
    <property type="evidence" value="ECO:0007669"/>
    <property type="project" value="InterPro"/>
</dbReference>
<keyword evidence="5" id="KW-0378">Hydrolase</keyword>
<dbReference type="PANTHER" id="PTHR37984:SF5">
    <property type="entry name" value="PROTEIN NYNRIN-LIKE"/>
    <property type="match status" value="1"/>
</dbReference>
<dbReference type="Gene3D" id="3.10.10.10">
    <property type="entry name" value="HIV Type 1 Reverse Transcriptase, subunit A, domain 1"/>
    <property type="match status" value="1"/>
</dbReference>
<accession>A0A2P4YFJ8</accession>
<evidence type="ECO:0000256" key="3">
    <source>
        <dbReference type="ARBA" id="ARBA00022722"/>
    </source>
</evidence>
<evidence type="ECO:0000313" key="8">
    <source>
        <dbReference type="EMBL" id="POM76595.1"/>
    </source>
</evidence>
<feature type="compositionally biased region" description="Basic and acidic residues" evidence="6">
    <location>
        <begin position="860"/>
        <end position="878"/>
    </location>
</feature>
<dbReference type="InterPro" id="IPR021109">
    <property type="entry name" value="Peptidase_aspartic_dom_sf"/>
</dbReference>
<feature type="compositionally biased region" description="Acidic residues" evidence="6">
    <location>
        <begin position="65"/>
        <end position="74"/>
    </location>
</feature>
<feature type="region of interest" description="Disordered" evidence="6">
    <location>
        <begin position="860"/>
        <end position="883"/>
    </location>
</feature>
<organism evidence="8 9">
    <name type="scientific">Phytophthora palmivora</name>
    <dbReference type="NCBI Taxonomy" id="4796"/>
    <lineage>
        <taxon>Eukaryota</taxon>
        <taxon>Sar</taxon>
        <taxon>Stramenopiles</taxon>
        <taxon>Oomycota</taxon>
        <taxon>Peronosporomycetes</taxon>
        <taxon>Peronosporales</taxon>
        <taxon>Peronosporaceae</taxon>
        <taxon>Phytophthora</taxon>
    </lineage>
</organism>
<name>A0A2P4YFJ8_9STRA</name>
<evidence type="ECO:0000259" key="7">
    <source>
        <dbReference type="PROSITE" id="PS50175"/>
    </source>
</evidence>
<dbReference type="EMBL" id="NCKW01003416">
    <property type="protein sequence ID" value="POM76595.1"/>
    <property type="molecule type" value="Genomic_DNA"/>
</dbReference>
<dbReference type="Pfam" id="PF00078">
    <property type="entry name" value="RVT_1"/>
    <property type="match status" value="1"/>
</dbReference>
<feature type="region of interest" description="Disordered" evidence="6">
    <location>
        <begin position="1"/>
        <end position="77"/>
    </location>
</feature>
<feature type="compositionally biased region" description="Polar residues" evidence="6">
    <location>
        <begin position="611"/>
        <end position="621"/>
    </location>
</feature>
<dbReference type="Pfam" id="PF13650">
    <property type="entry name" value="Asp_protease_2"/>
    <property type="match status" value="1"/>
</dbReference>
<keyword evidence="3" id="KW-0540">Nuclease</keyword>
<feature type="compositionally biased region" description="Polar residues" evidence="6">
    <location>
        <begin position="277"/>
        <end position="287"/>
    </location>
</feature>
<dbReference type="GO" id="GO:0004519">
    <property type="term" value="F:endonuclease activity"/>
    <property type="evidence" value="ECO:0007669"/>
    <property type="project" value="UniProtKB-KW"/>
</dbReference>
<dbReference type="InterPro" id="IPR043128">
    <property type="entry name" value="Rev_trsase/Diguanyl_cyclase"/>
</dbReference>
<evidence type="ECO:0000313" key="9">
    <source>
        <dbReference type="Proteomes" id="UP000237271"/>
    </source>
</evidence>
<feature type="domain" description="Peptidase A2" evidence="7">
    <location>
        <begin position="666"/>
        <end position="705"/>
    </location>
</feature>
<dbReference type="InterPro" id="IPR050951">
    <property type="entry name" value="Retrovirus_Pol_polyprotein"/>
</dbReference>
<evidence type="ECO:0000256" key="5">
    <source>
        <dbReference type="ARBA" id="ARBA00022801"/>
    </source>
</evidence>